<gene>
    <name evidence="1" type="ORF">BAUCODRAFT_30687</name>
</gene>
<dbReference type="KEGG" id="bcom:BAUCODRAFT_30687"/>
<name>M2N7Y2_BAUPA</name>
<dbReference type="RefSeq" id="XP_007672719.1">
    <property type="nucleotide sequence ID" value="XM_007674529.1"/>
</dbReference>
<sequence>MMDEWKGAPNEAYVAACPDNKPWSDDGLFLEAAAIGASNNEPWTTKLHPITEVFRTEAAGIPRPLQEVD</sequence>
<proteinExistence type="predicted"/>
<evidence type="ECO:0000313" key="2">
    <source>
        <dbReference type="Proteomes" id="UP000011761"/>
    </source>
</evidence>
<dbReference type="AlphaFoldDB" id="M2N7Y2"/>
<dbReference type="Proteomes" id="UP000011761">
    <property type="component" value="Unassembled WGS sequence"/>
</dbReference>
<dbReference type="GeneID" id="19111290"/>
<keyword evidence="2" id="KW-1185">Reference proteome</keyword>
<dbReference type="EMBL" id="KB445551">
    <property type="protein sequence ID" value="EMD00219.1"/>
    <property type="molecule type" value="Genomic_DNA"/>
</dbReference>
<evidence type="ECO:0000313" key="1">
    <source>
        <dbReference type="EMBL" id="EMD00219.1"/>
    </source>
</evidence>
<dbReference type="HOGENOM" id="CLU_2775549_0_0_1"/>
<accession>M2N7Y2</accession>
<protein>
    <submittedName>
        <fullName evidence="1">Uncharacterized protein</fullName>
    </submittedName>
</protein>
<organism evidence="1 2">
    <name type="scientific">Baudoinia panamericana (strain UAMH 10762)</name>
    <name type="common">Angels' share fungus</name>
    <name type="synonym">Baudoinia compniacensis (strain UAMH 10762)</name>
    <dbReference type="NCBI Taxonomy" id="717646"/>
    <lineage>
        <taxon>Eukaryota</taxon>
        <taxon>Fungi</taxon>
        <taxon>Dikarya</taxon>
        <taxon>Ascomycota</taxon>
        <taxon>Pezizomycotina</taxon>
        <taxon>Dothideomycetes</taxon>
        <taxon>Dothideomycetidae</taxon>
        <taxon>Mycosphaerellales</taxon>
        <taxon>Teratosphaeriaceae</taxon>
        <taxon>Baudoinia</taxon>
    </lineage>
</organism>
<reference evidence="1 2" key="1">
    <citation type="journal article" date="2012" name="PLoS Pathog.">
        <title>Diverse lifestyles and strategies of plant pathogenesis encoded in the genomes of eighteen Dothideomycetes fungi.</title>
        <authorList>
            <person name="Ohm R.A."/>
            <person name="Feau N."/>
            <person name="Henrissat B."/>
            <person name="Schoch C.L."/>
            <person name="Horwitz B.A."/>
            <person name="Barry K.W."/>
            <person name="Condon B.J."/>
            <person name="Copeland A.C."/>
            <person name="Dhillon B."/>
            <person name="Glaser F."/>
            <person name="Hesse C.N."/>
            <person name="Kosti I."/>
            <person name="LaButti K."/>
            <person name="Lindquist E.A."/>
            <person name="Lucas S."/>
            <person name="Salamov A.A."/>
            <person name="Bradshaw R.E."/>
            <person name="Ciuffetti L."/>
            <person name="Hamelin R.C."/>
            <person name="Kema G.H.J."/>
            <person name="Lawrence C."/>
            <person name="Scott J.A."/>
            <person name="Spatafora J.W."/>
            <person name="Turgeon B.G."/>
            <person name="de Wit P.J.G.M."/>
            <person name="Zhong S."/>
            <person name="Goodwin S.B."/>
            <person name="Grigoriev I.V."/>
        </authorList>
    </citation>
    <scope>NUCLEOTIDE SEQUENCE [LARGE SCALE GENOMIC DNA]</scope>
    <source>
        <strain evidence="1 2">UAMH 10762</strain>
    </source>
</reference>